<evidence type="ECO:0000313" key="2">
    <source>
        <dbReference type="Proteomes" id="UP001523550"/>
    </source>
</evidence>
<accession>A0ABT1GDZ2</accession>
<organism evidence="1 2">
    <name type="scientific">Natronospira proteinivora</name>
    <dbReference type="NCBI Taxonomy" id="1807133"/>
    <lineage>
        <taxon>Bacteria</taxon>
        <taxon>Pseudomonadati</taxon>
        <taxon>Pseudomonadota</taxon>
        <taxon>Gammaproteobacteria</taxon>
        <taxon>Natronospirales</taxon>
        <taxon>Natronospiraceae</taxon>
        <taxon>Natronospira</taxon>
    </lineage>
</organism>
<comment type="caution">
    <text evidence="1">The sequence shown here is derived from an EMBL/GenBank/DDBJ whole genome shotgun (WGS) entry which is preliminary data.</text>
</comment>
<dbReference type="Proteomes" id="UP001523550">
    <property type="component" value="Unassembled WGS sequence"/>
</dbReference>
<protein>
    <submittedName>
        <fullName evidence="1">Uncharacterized protein</fullName>
    </submittedName>
</protein>
<keyword evidence="2" id="KW-1185">Reference proteome</keyword>
<name>A0ABT1GDZ2_9GAMM</name>
<proteinExistence type="predicted"/>
<evidence type="ECO:0000313" key="1">
    <source>
        <dbReference type="EMBL" id="MCP1728468.1"/>
    </source>
</evidence>
<gene>
    <name evidence="1" type="ORF">J2T60_002468</name>
</gene>
<dbReference type="EMBL" id="JALJYF010000002">
    <property type="protein sequence ID" value="MCP1728468.1"/>
    <property type="molecule type" value="Genomic_DNA"/>
</dbReference>
<reference evidence="1 2" key="1">
    <citation type="submission" date="2022-03" db="EMBL/GenBank/DDBJ databases">
        <title>Genomic Encyclopedia of Type Strains, Phase III (KMG-III): the genomes of soil and plant-associated and newly described type strains.</title>
        <authorList>
            <person name="Whitman W."/>
        </authorList>
    </citation>
    <scope>NUCLEOTIDE SEQUENCE [LARGE SCALE GENOMIC DNA]</scope>
    <source>
        <strain evidence="1 2">BSker1</strain>
    </source>
</reference>
<sequence length="69" mass="7722">MNWAPNPCRAFQLIASGELKDEEKTEDGWILQIVSYQVENRQALSDYLAGPAATLRADGPKRFGPQMRA</sequence>